<gene>
    <name evidence="1" type="ORF">EZS28_054076</name>
</gene>
<proteinExistence type="predicted"/>
<name>A0A5J4QVK6_9EUKA</name>
<sequence>MFCIAKGFYVKRNRELASLASAREYVSRYPKYGLRVQAEDLDQDKDTPDNTV</sequence>
<feature type="non-terminal residue" evidence="1">
    <location>
        <position position="52"/>
    </location>
</feature>
<reference evidence="1 2" key="1">
    <citation type="submission" date="2019-03" db="EMBL/GenBank/DDBJ databases">
        <title>Single cell metagenomics reveals metabolic interactions within the superorganism composed of flagellate Streblomastix strix and complex community of Bacteroidetes bacteria on its surface.</title>
        <authorList>
            <person name="Treitli S.C."/>
            <person name="Kolisko M."/>
            <person name="Husnik F."/>
            <person name="Keeling P."/>
            <person name="Hampl V."/>
        </authorList>
    </citation>
    <scope>NUCLEOTIDE SEQUENCE [LARGE SCALE GENOMIC DNA]</scope>
    <source>
        <strain evidence="1">ST1C</strain>
    </source>
</reference>
<organism evidence="1 2">
    <name type="scientific">Streblomastix strix</name>
    <dbReference type="NCBI Taxonomy" id="222440"/>
    <lineage>
        <taxon>Eukaryota</taxon>
        <taxon>Metamonada</taxon>
        <taxon>Preaxostyla</taxon>
        <taxon>Oxymonadida</taxon>
        <taxon>Streblomastigidae</taxon>
        <taxon>Streblomastix</taxon>
    </lineage>
</organism>
<evidence type="ECO:0000313" key="1">
    <source>
        <dbReference type="EMBL" id="KAA6325365.1"/>
    </source>
</evidence>
<dbReference type="EMBL" id="SNRW01044138">
    <property type="protein sequence ID" value="KAA6325365.1"/>
    <property type="molecule type" value="Genomic_DNA"/>
</dbReference>
<protein>
    <submittedName>
        <fullName evidence="1">Uncharacterized protein</fullName>
    </submittedName>
</protein>
<accession>A0A5J4QVK6</accession>
<evidence type="ECO:0000313" key="2">
    <source>
        <dbReference type="Proteomes" id="UP000324800"/>
    </source>
</evidence>
<comment type="caution">
    <text evidence="1">The sequence shown here is derived from an EMBL/GenBank/DDBJ whole genome shotgun (WGS) entry which is preliminary data.</text>
</comment>
<dbReference type="AlphaFoldDB" id="A0A5J4QVK6"/>
<dbReference type="Proteomes" id="UP000324800">
    <property type="component" value="Unassembled WGS sequence"/>
</dbReference>